<reference evidence="1 2" key="1">
    <citation type="journal article" date="2013" name="PLoS Genet.">
        <title>Distinctive expansion of potential virulence genes in the genome of the oomycete fish pathogen Saprolegnia parasitica.</title>
        <authorList>
            <person name="Jiang R.H."/>
            <person name="de Bruijn I."/>
            <person name="Haas B.J."/>
            <person name="Belmonte R."/>
            <person name="Lobach L."/>
            <person name="Christie J."/>
            <person name="van den Ackerveken G."/>
            <person name="Bottin A."/>
            <person name="Bulone V."/>
            <person name="Diaz-Moreno S.M."/>
            <person name="Dumas B."/>
            <person name="Fan L."/>
            <person name="Gaulin E."/>
            <person name="Govers F."/>
            <person name="Grenville-Briggs L.J."/>
            <person name="Horner N.R."/>
            <person name="Levin J.Z."/>
            <person name="Mammella M."/>
            <person name="Meijer H.J."/>
            <person name="Morris P."/>
            <person name="Nusbaum C."/>
            <person name="Oome S."/>
            <person name="Phillips A.J."/>
            <person name="van Rooyen D."/>
            <person name="Rzeszutek E."/>
            <person name="Saraiva M."/>
            <person name="Secombes C.J."/>
            <person name="Seidl M.F."/>
            <person name="Snel B."/>
            <person name="Stassen J.H."/>
            <person name="Sykes S."/>
            <person name="Tripathy S."/>
            <person name="van den Berg H."/>
            <person name="Vega-Arreguin J.C."/>
            <person name="Wawra S."/>
            <person name="Young S.K."/>
            <person name="Zeng Q."/>
            <person name="Dieguez-Uribeondo J."/>
            <person name="Russ C."/>
            <person name="Tyler B.M."/>
            <person name="van West P."/>
        </authorList>
    </citation>
    <scope>NUCLEOTIDE SEQUENCE [LARGE SCALE GENOMIC DNA]</scope>
    <source>
        <strain evidence="1 2">CBS 223.65</strain>
    </source>
</reference>
<feature type="non-terminal residue" evidence="1">
    <location>
        <position position="53"/>
    </location>
</feature>
<evidence type="ECO:0000313" key="2">
    <source>
        <dbReference type="Proteomes" id="UP000030745"/>
    </source>
</evidence>
<feature type="non-terminal residue" evidence="1">
    <location>
        <position position="1"/>
    </location>
</feature>
<evidence type="ECO:0000313" key="1">
    <source>
        <dbReference type="EMBL" id="KDO16836.1"/>
    </source>
</evidence>
<dbReference type="Proteomes" id="UP000030745">
    <property type="component" value="Unassembled WGS sequence"/>
</dbReference>
<accession>A0A067BR96</accession>
<protein>
    <submittedName>
        <fullName evidence="1">Uncharacterized protein</fullName>
    </submittedName>
</protein>
<dbReference type="AlphaFoldDB" id="A0A067BR96"/>
<dbReference type="GeneID" id="24139210"/>
<dbReference type="RefSeq" id="XP_012212453.1">
    <property type="nucleotide sequence ID" value="XM_012357063.1"/>
</dbReference>
<sequence length="53" mass="6233">KAEYLFLQLQARDQDLALYEAKMDTYTKLEGKMSAKIHELQGQVAYYEGKFKE</sequence>
<dbReference type="VEuPathDB" id="FungiDB:SPRG_17680"/>
<gene>
    <name evidence="1" type="ORF">SPRG_17680</name>
</gene>
<keyword evidence="2" id="KW-1185">Reference proteome</keyword>
<dbReference type="KEGG" id="spar:SPRG_17680"/>
<organism evidence="1 2">
    <name type="scientific">Saprolegnia parasitica (strain CBS 223.65)</name>
    <dbReference type="NCBI Taxonomy" id="695850"/>
    <lineage>
        <taxon>Eukaryota</taxon>
        <taxon>Sar</taxon>
        <taxon>Stramenopiles</taxon>
        <taxon>Oomycota</taxon>
        <taxon>Saprolegniomycetes</taxon>
        <taxon>Saprolegniales</taxon>
        <taxon>Saprolegniaceae</taxon>
        <taxon>Saprolegnia</taxon>
    </lineage>
</organism>
<dbReference type="EMBL" id="KK583905">
    <property type="protein sequence ID" value="KDO16836.1"/>
    <property type="molecule type" value="Genomic_DNA"/>
</dbReference>
<name>A0A067BR96_SAPPC</name>
<proteinExistence type="predicted"/>